<keyword evidence="4" id="KW-1185">Reference proteome</keyword>
<sequence length="279" mass="29752">MTTNVMTGTQVYDDITLADGLTIKNQSLGVAAVSQGFDGVDGILGIGPTDLTCNTLVGQPDVCFPTVTDTAWDMGLLDLYKVGISFGPTQSMDEKNGELTFGGVDKARFHGQLQYVPLTAQSPASNYVGYEQSIDYGVKGTVLANAPGIMDTGTTLVLIATDAFQKYQQFTGGVVDDDTGLLRITTEQYGNLQDLNFRIGGKDYPLIPNAQIWPRALNEAIGGDAGGIYLIVNDVGSDSGSGLDFINGMTFLERYYSVYDVGASQVGFAKTPYTHVETN</sequence>
<dbReference type="Pfam" id="PF00026">
    <property type="entry name" value="Asp"/>
    <property type="match status" value="1"/>
</dbReference>
<dbReference type="CDD" id="cd05471">
    <property type="entry name" value="pepsin_like"/>
    <property type="match status" value="1"/>
</dbReference>
<organism evidence="3 4">
    <name type="scientific">Pycnoporus cinnabarinus</name>
    <name type="common">Cinnabar-red polypore</name>
    <name type="synonym">Trametes cinnabarina</name>
    <dbReference type="NCBI Taxonomy" id="5643"/>
    <lineage>
        <taxon>Eukaryota</taxon>
        <taxon>Fungi</taxon>
        <taxon>Dikarya</taxon>
        <taxon>Basidiomycota</taxon>
        <taxon>Agaricomycotina</taxon>
        <taxon>Agaricomycetes</taxon>
        <taxon>Polyporales</taxon>
        <taxon>Polyporaceae</taxon>
        <taxon>Trametes</taxon>
    </lineage>
</organism>
<comment type="caution">
    <text evidence="3">The sequence shown here is derived from an EMBL/GenBank/DDBJ whole genome shotgun (WGS) entry which is preliminary data.</text>
</comment>
<evidence type="ECO:0000313" key="3">
    <source>
        <dbReference type="EMBL" id="CDO74322.1"/>
    </source>
</evidence>
<dbReference type="InterPro" id="IPR034164">
    <property type="entry name" value="Pepsin-like_dom"/>
</dbReference>
<evidence type="ECO:0000259" key="2">
    <source>
        <dbReference type="PROSITE" id="PS51767"/>
    </source>
</evidence>
<dbReference type="InterPro" id="IPR021109">
    <property type="entry name" value="Peptidase_aspartic_dom_sf"/>
</dbReference>
<dbReference type="SUPFAM" id="SSF50630">
    <property type="entry name" value="Acid proteases"/>
    <property type="match status" value="1"/>
</dbReference>
<dbReference type="GO" id="GO:0006508">
    <property type="term" value="P:proteolysis"/>
    <property type="evidence" value="ECO:0007669"/>
    <property type="project" value="InterPro"/>
</dbReference>
<accession>A0A060SIM4</accession>
<dbReference type="PANTHER" id="PTHR47966:SF51">
    <property type="entry name" value="BETA-SITE APP-CLEAVING ENZYME, ISOFORM A-RELATED"/>
    <property type="match status" value="1"/>
</dbReference>
<reference evidence="3" key="1">
    <citation type="submission" date="2014-01" db="EMBL/GenBank/DDBJ databases">
        <title>The genome of the white-rot fungus Pycnoporus cinnabarinus: a basidiomycete model with a versatile arsenal for lignocellulosic biomass breakdown.</title>
        <authorList>
            <person name="Levasseur A."/>
            <person name="Lomascolo A."/>
            <person name="Ruiz-Duenas F.J."/>
            <person name="Uzan E."/>
            <person name="Piumi F."/>
            <person name="Kues U."/>
            <person name="Ram A.F.J."/>
            <person name="Murat C."/>
            <person name="Haon M."/>
            <person name="Benoit I."/>
            <person name="Arfi Y."/>
            <person name="Chevret D."/>
            <person name="Drula E."/>
            <person name="Kwon M.J."/>
            <person name="Gouret P."/>
            <person name="Lesage-Meessen L."/>
            <person name="Lombard V."/>
            <person name="Mariette J."/>
            <person name="Noirot C."/>
            <person name="Park J."/>
            <person name="Patyshakuliyeva A."/>
            <person name="Wieneger R.A.B."/>
            <person name="Wosten H.A.B."/>
            <person name="Martin F."/>
            <person name="Coutinho P.M."/>
            <person name="de Vries R."/>
            <person name="Martinez A.T."/>
            <person name="Klopp C."/>
            <person name="Pontarotti P."/>
            <person name="Henrissat B."/>
            <person name="Record E."/>
        </authorList>
    </citation>
    <scope>NUCLEOTIDE SEQUENCE [LARGE SCALE GENOMIC DNA]</scope>
    <source>
        <strain evidence="3">BRFM137</strain>
    </source>
</reference>
<dbReference type="Proteomes" id="UP000029665">
    <property type="component" value="Unassembled WGS sequence"/>
</dbReference>
<dbReference type="HOGENOM" id="CLU_038846_1_0_1"/>
<protein>
    <recommendedName>
        <fullName evidence="2">Peptidase A1 domain-containing protein</fullName>
    </recommendedName>
</protein>
<proteinExistence type="inferred from homology"/>
<dbReference type="OrthoDB" id="660550at2759"/>
<evidence type="ECO:0000256" key="1">
    <source>
        <dbReference type="ARBA" id="ARBA00007447"/>
    </source>
</evidence>
<dbReference type="OMA" id="YDQSIRY"/>
<comment type="similarity">
    <text evidence="1">Belongs to the peptidase A1 family.</text>
</comment>
<dbReference type="EMBL" id="CCBP010000157">
    <property type="protein sequence ID" value="CDO74322.1"/>
    <property type="molecule type" value="Genomic_DNA"/>
</dbReference>
<dbReference type="InterPro" id="IPR033121">
    <property type="entry name" value="PEPTIDASE_A1"/>
</dbReference>
<dbReference type="InterPro" id="IPR001461">
    <property type="entry name" value="Aspartic_peptidase_A1"/>
</dbReference>
<dbReference type="PROSITE" id="PS51767">
    <property type="entry name" value="PEPTIDASE_A1"/>
    <property type="match status" value="1"/>
</dbReference>
<evidence type="ECO:0000313" key="4">
    <source>
        <dbReference type="Proteomes" id="UP000029665"/>
    </source>
</evidence>
<dbReference type="STRING" id="5643.A0A060SIM4"/>
<dbReference type="PANTHER" id="PTHR47966">
    <property type="entry name" value="BETA-SITE APP-CLEAVING ENZYME, ISOFORM A-RELATED"/>
    <property type="match status" value="1"/>
</dbReference>
<dbReference type="Gene3D" id="2.40.70.10">
    <property type="entry name" value="Acid Proteases"/>
    <property type="match status" value="2"/>
</dbReference>
<feature type="domain" description="Peptidase A1" evidence="2">
    <location>
        <begin position="1"/>
        <end position="269"/>
    </location>
</feature>
<dbReference type="AlphaFoldDB" id="A0A060SIM4"/>
<gene>
    <name evidence="3" type="ORF">BN946_scf184570.g1</name>
</gene>
<dbReference type="PRINTS" id="PR00792">
    <property type="entry name" value="PEPSIN"/>
</dbReference>
<name>A0A060SIM4_PYCCI</name>
<dbReference type="GO" id="GO:0004190">
    <property type="term" value="F:aspartic-type endopeptidase activity"/>
    <property type="evidence" value="ECO:0007669"/>
    <property type="project" value="InterPro"/>
</dbReference>